<organism evidence="1">
    <name type="scientific">marine sediment metagenome</name>
    <dbReference type="NCBI Taxonomy" id="412755"/>
    <lineage>
        <taxon>unclassified sequences</taxon>
        <taxon>metagenomes</taxon>
        <taxon>ecological metagenomes</taxon>
    </lineage>
</organism>
<sequence>AEKYMQRNSTIEGRTEFILSDMLENGQINQEDFDEAIDTQNGALYMKAKSMAIADDEDLKFSAWDFASLMSGAHAPLNWAVEVARGTPEEIGPFTPASRTIKGAMGLLGVDWDRHPMNLEGRLRESVGLHAFDQWDDYRVDRMLSNMGATGEITVDQMLRAQIEREGDAYNEAIKKANFEFGIGAMGSLIGMPAKAYPEGEYLQKSLKDDYQRAWAKTEETGNYDFVNNFNDQHPEYEGRLALWKSSEERMRSFLVDNIWDM</sequence>
<protein>
    <submittedName>
        <fullName evidence="1">Uncharacterized protein</fullName>
    </submittedName>
</protein>
<feature type="non-terminal residue" evidence="1">
    <location>
        <position position="1"/>
    </location>
</feature>
<dbReference type="AlphaFoldDB" id="X0WUN2"/>
<gene>
    <name evidence="1" type="ORF">S01H1_48612</name>
</gene>
<accession>X0WUN2</accession>
<comment type="caution">
    <text evidence="1">The sequence shown here is derived from an EMBL/GenBank/DDBJ whole genome shotgun (WGS) entry which is preliminary data.</text>
</comment>
<feature type="non-terminal residue" evidence="1">
    <location>
        <position position="262"/>
    </location>
</feature>
<reference evidence="1" key="1">
    <citation type="journal article" date="2014" name="Front. Microbiol.">
        <title>High frequency of phylogenetically diverse reductive dehalogenase-homologous genes in deep subseafloor sedimentary metagenomes.</title>
        <authorList>
            <person name="Kawai M."/>
            <person name="Futagami T."/>
            <person name="Toyoda A."/>
            <person name="Takaki Y."/>
            <person name="Nishi S."/>
            <person name="Hori S."/>
            <person name="Arai W."/>
            <person name="Tsubouchi T."/>
            <person name="Morono Y."/>
            <person name="Uchiyama I."/>
            <person name="Ito T."/>
            <person name="Fujiyama A."/>
            <person name="Inagaki F."/>
            <person name="Takami H."/>
        </authorList>
    </citation>
    <scope>NUCLEOTIDE SEQUENCE</scope>
    <source>
        <strain evidence="1">Expedition CK06-06</strain>
    </source>
</reference>
<proteinExistence type="predicted"/>
<dbReference type="EMBL" id="BARS01031223">
    <property type="protein sequence ID" value="GAG28188.1"/>
    <property type="molecule type" value="Genomic_DNA"/>
</dbReference>
<name>X0WUN2_9ZZZZ</name>
<evidence type="ECO:0000313" key="1">
    <source>
        <dbReference type="EMBL" id="GAG28188.1"/>
    </source>
</evidence>